<comment type="caution">
    <text evidence="5">The sequence shown here is derived from an EMBL/GenBank/DDBJ whole genome shotgun (WGS) entry which is preliminary data.</text>
</comment>
<dbReference type="RefSeq" id="WP_062977463.1">
    <property type="nucleotide sequence ID" value="NZ_JAAXOT010000029.1"/>
</dbReference>
<comment type="similarity">
    <text evidence="2">Belongs to the EspG family.</text>
</comment>
<comment type="subcellular location">
    <subcellularLocation>
        <location evidence="1">Cytoplasm</location>
    </subcellularLocation>
</comment>
<evidence type="ECO:0000256" key="1">
    <source>
        <dbReference type="ARBA" id="ARBA00004496"/>
    </source>
</evidence>
<keyword evidence="6" id="KW-1185">Reference proteome</keyword>
<dbReference type="Pfam" id="PF14011">
    <property type="entry name" value="ESX-1_EspG"/>
    <property type="match status" value="1"/>
</dbReference>
<evidence type="ECO:0000256" key="2">
    <source>
        <dbReference type="ARBA" id="ARBA00006411"/>
    </source>
</evidence>
<sequence length="264" mass="29579">MTWIFTDLEFKVLCEDHGLPTVPHPFDYTSRIRLENDYLMAKAVSRGRLAHEFDADIDEFGRTLNRPDVYVVAQSWTDSDFDNPADRTKVLVLRRGTRGYMVYQQPGETREHSAGFEVGNCYPGGLGEAALIRMPWAESGRQQDIPVPLGAPAAKREYVPGGSLVSDNDEPEDGDSYRAAAFFGTAAARSGYVRVHQGRSKFGPRGRVDMGMFWRDLPGDGRYVIPMNHPAPTATGMGTEELTAWIDEQVSLVMSRLEWNQENE</sequence>
<dbReference type="EMBL" id="JAAXOT010000029">
    <property type="protein sequence ID" value="NKY60865.1"/>
    <property type="molecule type" value="Genomic_DNA"/>
</dbReference>
<organism evidence="5 6">
    <name type="scientific">Nocardia flavorosea</name>
    <dbReference type="NCBI Taxonomy" id="53429"/>
    <lineage>
        <taxon>Bacteria</taxon>
        <taxon>Bacillati</taxon>
        <taxon>Actinomycetota</taxon>
        <taxon>Actinomycetes</taxon>
        <taxon>Mycobacteriales</taxon>
        <taxon>Nocardiaceae</taxon>
        <taxon>Nocardia</taxon>
    </lineage>
</organism>
<gene>
    <name evidence="5" type="ORF">HGA15_32975</name>
</gene>
<evidence type="ECO:0000313" key="6">
    <source>
        <dbReference type="Proteomes" id="UP000570678"/>
    </source>
</evidence>
<dbReference type="Proteomes" id="UP000570678">
    <property type="component" value="Unassembled WGS sequence"/>
</dbReference>
<reference evidence="5 6" key="1">
    <citation type="submission" date="2020-04" db="EMBL/GenBank/DDBJ databases">
        <title>MicrobeNet Type strains.</title>
        <authorList>
            <person name="Nicholson A.C."/>
        </authorList>
    </citation>
    <scope>NUCLEOTIDE SEQUENCE [LARGE SCALE GENOMIC DNA]</scope>
    <source>
        <strain evidence="5 6">JCM 3332</strain>
    </source>
</reference>
<name>A0A846YP23_9NOCA</name>
<keyword evidence="4" id="KW-0143">Chaperone</keyword>
<keyword evidence="3" id="KW-0963">Cytoplasm</keyword>
<dbReference type="AlphaFoldDB" id="A0A846YP23"/>
<accession>A0A846YP23</accession>
<evidence type="ECO:0000256" key="4">
    <source>
        <dbReference type="ARBA" id="ARBA00023186"/>
    </source>
</evidence>
<protein>
    <submittedName>
        <fullName evidence="5">ESX secretion-associated protein EspG</fullName>
    </submittedName>
</protein>
<proteinExistence type="inferred from homology"/>
<evidence type="ECO:0000256" key="3">
    <source>
        <dbReference type="ARBA" id="ARBA00022490"/>
    </source>
</evidence>
<dbReference type="InterPro" id="IPR025734">
    <property type="entry name" value="EspG"/>
</dbReference>
<evidence type="ECO:0000313" key="5">
    <source>
        <dbReference type="EMBL" id="NKY60865.1"/>
    </source>
</evidence>